<dbReference type="AlphaFoldDB" id="A0A3B0JLQ7"/>
<gene>
    <name evidence="6" type="ORF">DGUA_6G001774</name>
</gene>
<reference evidence="7" key="1">
    <citation type="submission" date="2018-01" db="EMBL/GenBank/DDBJ databases">
        <authorList>
            <person name="Alioto T."/>
            <person name="Alioto T."/>
        </authorList>
    </citation>
    <scope>NUCLEOTIDE SEQUENCE [LARGE SCALE GENOMIC DNA]</scope>
</reference>
<evidence type="ECO:0000259" key="5">
    <source>
        <dbReference type="Pfam" id="PF03364"/>
    </source>
</evidence>
<protein>
    <submittedName>
        <fullName evidence="6">Blast:Coenzyme Q-binding protein COQ10, mitochondrial</fullName>
    </submittedName>
</protein>
<dbReference type="PANTHER" id="PTHR12901:SF10">
    <property type="entry name" value="COENZYME Q-BINDING PROTEIN COQ10, MITOCHONDRIAL"/>
    <property type="match status" value="1"/>
</dbReference>
<dbReference type="Gene3D" id="3.30.530.20">
    <property type="match status" value="1"/>
</dbReference>
<dbReference type="InterPro" id="IPR005031">
    <property type="entry name" value="COQ10_START"/>
</dbReference>
<organism evidence="6 7">
    <name type="scientific">Drosophila guanche</name>
    <name type="common">Fruit fly</name>
    <dbReference type="NCBI Taxonomy" id="7266"/>
    <lineage>
        <taxon>Eukaryota</taxon>
        <taxon>Metazoa</taxon>
        <taxon>Ecdysozoa</taxon>
        <taxon>Arthropoda</taxon>
        <taxon>Hexapoda</taxon>
        <taxon>Insecta</taxon>
        <taxon>Pterygota</taxon>
        <taxon>Neoptera</taxon>
        <taxon>Endopterygota</taxon>
        <taxon>Diptera</taxon>
        <taxon>Brachycera</taxon>
        <taxon>Muscomorpha</taxon>
        <taxon>Ephydroidea</taxon>
        <taxon>Drosophilidae</taxon>
        <taxon>Drosophila</taxon>
        <taxon>Sophophora</taxon>
    </lineage>
</organism>
<keyword evidence="7" id="KW-1185">Reference proteome</keyword>
<feature type="domain" description="Coenzyme Q-binding protein COQ10 START" evidence="5">
    <location>
        <begin position="109"/>
        <end position="239"/>
    </location>
</feature>
<comment type="subunit">
    <text evidence="2">Interacts with coenzyme Q.</text>
</comment>
<dbReference type="CDD" id="cd07813">
    <property type="entry name" value="COQ10p_like"/>
    <property type="match status" value="1"/>
</dbReference>
<dbReference type="STRING" id="7266.A0A3B0JLQ7"/>
<dbReference type="Proteomes" id="UP000268350">
    <property type="component" value="Unassembled WGS sequence"/>
</dbReference>
<dbReference type="InterPro" id="IPR044996">
    <property type="entry name" value="COQ10-like"/>
</dbReference>
<dbReference type="GO" id="GO:0005739">
    <property type="term" value="C:mitochondrion"/>
    <property type="evidence" value="ECO:0007669"/>
    <property type="project" value="TreeGrafter"/>
</dbReference>
<evidence type="ECO:0000256" key="1">
    <source>
        <dbReference type="ARBA" id="ARBA00006885"/>
    </source>
</evidence>
<evidence type="ECO:0000256" key="4">
    <source>
        <dbReference type="SAM" id="SignalP"/>
    </source>
</evidence>
<accession>A0A3B0JLQ7</accession>
<dbReference type="GO" id="GO:0045333">
    <property type="term" value="P:cellular respiration"/>
    <property type="evidence" value="ECO:0007669"/>
    <property type="project" value="InterPro"/>
</dbReference>
<feature type="signal peptide" evidence="4">
    <location>
        <begin position="1"/>
        <end position="33"/>
    </location>
</feature>
<dbReference type="OMA" id="IPHDHET"/>
<evidence type="ECO:0000313" key="6">
    <source>
        <dbReference type="EMBL" id="SPP74176.1"/>
    </source>
</evidence>
<dbReference type="EMBL" id="OUUW01000001">
    <property type="protein sequence ID" value="SPP74176.1"/>
    <property type="molecule type" value="Genomic_DNA"/>
</dbReference>
<comment type="similarity">
    <text evidence="1">Belongs to the COQ10 family.</text>
</comment>
<evidence type="ECO:0000256" key="2">
    <source>
        <dbReference type="ARBA" id="ARBA00011814"/>
    </source>
</evidence>
<evidence type="ECO:0000256" key="3">
    <source>
        <dbReference type="ARBA" id="ARBA00024947"/>
    </source>
</evidence>
<sequence>MWLPCSCTATLQSAVTAWIASLLLLLLKGGVEGTYTPQEYIFFPYTNIPALLKMLKGSKLKVLDVRILRSLIESSCCQQRSFANSIQRSYITFNDFRTKNRWYTKKELVGYSMHDMYTVVADVSNYYKFVPYVKRSHVHTVDSDKSGFKADLIVGFPPLNEAYTSRVTLESPSLVKSECHDGRLFNYLLNEWRFSPGLKDIPNSCVLDFKVSFKFKSLLHSNVANIFFDLICDQMENAFIAEVGRRNGPPSIRSHVLTSQRS</sequence>
<dbReference type="PANTHER" id="PTHR12901">
    <property type="entry name" value="SPERM PROTEIN HOMOLOG"/>
    <property type="match status" value="1"/>
</dbReference>
<evidence type="ECO:0000313" key="7">
    <source>
        <dbReference type="Proteomes" id="UP000268350"/>
    </source>
</evidence>
<proteinExistence type="inferred from homology"/>
<comment type="function">
    <text evidence="3">Required for the function of coenzyme Q in the respiratory chain. May serve as a chaperone or may be involved in the transport of Q6 from its site of synthesis to the catalytic sites of the respiratory complexes.</text>
</comment>
<keyword evidence="4" id="KW-0732">Signal</keyword>
<dbReference type="OrthoDB" id="292693at2759"/>
<feature type="chain" id="PRO_5017209012" evidence="4">
    <location>
        <begin position="34"/>
        <end position="262"/>
    </location>
</feature>
<name>A0A3B0JLQ7_DROGU</name>
<dbReference type="Pfam" id="PF03364">
    <property type="entry name" value="Polyketide_cyc"/>
    <property type="match status" value="1"/>
</dbReference>
<dbReference type="InterPro" id="IPR023393">
    <property type="entry name" value="START-like_dom_sf"/>
</dbReference>
<dbReference type="GO" id="GO:0048039">
    <property type="term" value="F:ubiquinone binding"/>
    <property type="evidence" value="ECO:0007669"/>
    <property type="project" value="InterPro"/>
</dbReference>
<dbReference type="SUPFAM" id="SSF55961">
    <property type="entry name" value="Bet v1-like"/>
    <property type="match status" value="1"/>
</dbReference>